<organism evidence="1 2">
    <name type="scientific">Daphnia magna</name>
    <dbReference type="NCBI Taxonomy" id="35525"/>
    <lineage>
        <taxon>Eukaryota</taxon>
        <taxon>Metazoa</taxon>
        <taxon>Ecdysozoa</taxon>
        <taxon>Arthropoda</taxon>
        <taxon>Crustacea</taxon>
        <taxon>Branchiopoda</taxon>
        <taxon>Diplostraca</taxon>
        <taxon>Cladocera</taxon>
        <taxon>Anomopoda</taxon>
        <taxon>Daphniidae</taxon>
        <taxon>Daphnia</taxon>
    </lineage>
</organism>
<name>A0ABQ9YTM0_9CRUS</name>
<proteinExistence type="predicted"/>
<evidence type="ECO:0000313" key="2">
    <source>
        <dbReference type="Proteomes" id="UP001234178"/>
    </source>
</evidence>
<reference evidence="1 2" key="1">
    <citation type="journal article" date="2023" name="Nucleic Acids Res.">
        <title>The hologenome of Daphnia magna reveals possible DNA methylation and microbiome-mediated evolution of the host genome.</title>
        <authorList>
            <person name="Chaturvedi A."/>
            <person name="Li X."/>
            <person name="Dhandapani V."/>
            <person name="Marshall H."/>
            <person name="Kissane S."/>
            <person name="Cuenca-Cambronero M."/>
            <person name="Asole G."/>
            <person name="Calvet F."/>
            <person name="Ruiz-Romero M."/>
            <person name="Marangio P."/>
            <person name="Guigo R."/>
            <person name="Rago D."/>
            <person name="Mirbahai L."/>
            <person name="Eastwood N."/>
            <person name="Colbourne J.K."/>
            <person name="Zhou J."/>
            <person name="Mallon E."/>
            <person name="Orsini L."/>
        </authorList>
    </citation>
    <scope>NUCLEOTIDE SEQUENCE [LARGE SCALE GENOMIC DNA]</scope>
    <source>
        <strain evidence="1">LRV0_1</strain>
    </source>
</reference>
<sequence length="146" mass="16392">MGAMISEASQILGFLNQTCGNRATLIFDDELFPDVQPINKTHHLIQYTDVMRLHDPPIRYLNENEQLWLEALDFEILCNPGLNCRGTPVLSPVPCRDCSEGQYPNSTPAVLAFLPLPVNVIKFTHGQSLEVDVPSTTIFTFLSIKY</sequence>
<protein>
    <submittedName>
        <fullName evidence="1">Uncharacterized protein</fullName>
    </submittedName>
</protein>
<accession>A0ABQ9YTM0</accession>
<dbReference type="Proteomes" id="UP001234178">
    <property type="component" value="Unassembled WGS sequence"/>
</dbReference>
<dbReference type="EMBL" id="JAOYFB010000001">
    <property type="protein sequence ID" value="KAK4003997.1"/>
    <property type="molecule type" value="Genomic_DNA"/>
</dbReference>
<keyword evidence="2" id="KW-1185">Reference proteome</keyword>
<gene>
    <name evidence="1" type="ORF">OUZ56_005741</name>
</gene>
<evidence type="ECO:0000313" key="1">
    <source>
        <dbReference type="EMBL" id="KAK4003997.1"/>
    </source>
</evidence>
<comment type="caution">
    <text evidence="1">The sequence shown here is derived from an EMBL/GenBank/DDBJ whole genome shotgun (WGS) entry which is preliminary data.</text>
</comment>